<dbReference type="GO" id="GO:0006955">
    <property type="term" value="P:immune response"/>
    <property type="evidence" value="ECO:0007669"/>
    <property type="project" value="InterPro"/>
</dbReference>
<evidence type="ECO:0000313" key="3">
    <source>
        <dbReference type="Proteomes" id="UP000085678"/>
    </source>
</evidence>
<sequence length="201" mass="23013">MNDMNKTANNVMNGLNRNMSKLAVNSRLQDSSLYNITETVATLNQIMNGLQAKVTDLPYLSRKADIPLTLARLRGRKDNNVLTWNDGRDLILQGDVQYENTEKCLRVKREGHFLVYSQLCVFVPSTSSAVHFTQSIQRRIPTGWHRVLYKELSVQRGRNDCTYMSGIVHLDKNDCVKVGFSDEEYIISNHEYNSFGLYMLA</sequence>
<dbReference type="KEGG" id="lak:106175826"/>
<evidence type="ECO:0000313" key="4">
    <source>
        <dbReference type="RefSeq" id="XP_013413434.1"/>
    </source>
</evidence>
<keyword evidence="3" id="KW-1185">Reference proteome</keyword>
<dbReference type="RefSeq" id="XP_013413434.1">
    <property type="nucleotide sequence ID" value="XM_013557980.1"/>
</dbReference>
<dbReference type="SUPFAM" id="SSF49842">
    <property type="entry name" value="TNF-like"/>
    <property type="match status" value="1"/>
</dbReference>
<dbReference type="Proteomes" id="UP000085678">
    <property type="component" value="Unplaced"/>
</dbReference>
<dbReference type="InterPro" id="IPR008983">
    <property type="entry name" value="Tumour_necrosis_fac-like_dom"/>
</dbReference>
<dbReference type="GO" id="GO:0016020">
    <property type="term" value="C:membrane"/>
    <property type="evidence" value="ECO:0007669"/>
    <property type="project" value="InterPro"/>
</dbReference>
<dbReference type="GeneID" id="106175826"/>
<evidence type="ECO:0000256" key="1">
    <source>
        <dbReference type="ARBA" id="ARBA00008670"/>
    </source>
</evidence>
<dbReference type="Gene3D" id="2.60.120.40">
    <property type="match status" value="1"/>
</dbReference>
<protein>
    <submittedName>
        <fullName evidence="4">Uncharacterized protein LOC106175826</fullName>
    </submittedName>
</protein>
<dbReference type="Pfam" id="PF00229">
    <property type="entry name" value="TNF"/>
    <property type="match status" value="1"/>
</dbReference>
<dbReference type="InterPro" id="IPR006052">
    <property type="entry name" value="TNF_dom"/>
</dbReference>
<dbReference type="InParanoid" id="A0A1S3JTP1"/>
<accession>A0A1S3JTP1</accession>
<dbReference type="AlphaFoldDB" id="A0A1S3JTP1"/>
<dbReference type="SMART" id="SM00207">
    <property type="entry name" value="TNF"/>
    <property type="match status" value="1"/>
</dbReference>
<feature type="domain" description="THD" evidence="2">
    <location>
        <begin position="69"/>
        <end position="200"/>
    </location>
</feature>
<proteinExistence type="inferred from homology"/>
<reference evidence="4" key="1">
    <citation type="submission" date="2025-08" db="UniProtKB">
        <authorList>
            <consortium name="RefSeq"/>
        </authorList>
    </citation>
    <scope>IDENTIFICATION</scope>
    <source>
        <tissue evidence="4">Gonads</tissue>
    </source>
</reference>
<evidence type="ECO:0000259" key="2">
    <source>
        <dbReference type="SMART" id="SM00207"/>
    </source>
</evidence>
<comment type="similarity">
    <text evidence="1">Belongs to the tumor necrosis factor family.</text>
</comment>
<dbReference type="GO" id="GO:0005164">
    <property type="term" value="F:tumor necrosis factor receptor binding"/>
    <property type="evidence" value="ECO:0007669"/>
    <property type="project" value="InterPro"/>
</dbReference>
<name>A0A1S3JTP1_LINAN</name>
<organism evidence="3 4">
    <name type="scientific">Lingula anatina</name>
    <name type="common">Brachiopod</name>
    <name type="synonym">Lingula unguis</name>
    <dbReference type="NCBI Taxonomy" id="7574"/>
    <lineage>
        <taxon>Eukaryota</taxon>
        <taxon>Metazoa</taxon>
        <taxon>Spiralia</taxon>
        <taxon>Lophotrochozoa</taxon>
        <taxon>Brachiopoda</taxon>
        <taxon>Linguliformea</taxon>
        <taxon>Lingulata</taxon>
        <taxon>Lingulida</taxon>
        <taxon>Linguloidea</taxon>
        <taxon>Lingulidae</taxon>
        <taxon>Lingula</taxon>
    </lineage>
</organism>
<gene>
    <name evidence="4" type="primary">LOC106175826</name>
</gene>